<sequence length="229" mass="25920">MNPTHDPEPSMELDDLKSAWQSLDARLERQYVLDRQLLWDHRIEGARRHLRPLWWGQLAQMLFGLACVLLGASCWNMHGDQWPFLLAGITLHVYGVATMIAGGITLGLMSRIDYGAPVLGIQKQLAKLRRFYVGSGAAVGLAWWVLWVPFVIALSGLDGTADAGAWRQPWVYWSLGFGVAGLLATLWFHRWARSPERPRLARMMEESVTGGSLLRARARLEEIERFERG</sequence>
<evidence type="ECO:0000313" key="2">
    <source>
        <dbReference type="EMBL" id="SKA05412.1"/>
    </source>
</evidence>
<reference evidence="2 3" key="1">
    <citation type="submission" date="2017-02" db="EMBL/GenBank/DDBJ databases">
        <authorList>
            <person name="Peterson S.W."/>
        </authorList>
    </citation>
    <scope>NUCLEOTIDE SEQUENCE [LARGE SCALE GENOMIC DNA]</scope>
    <source>
        <strain evidence="2 3">DSM 21749</strain>
    </source>
</reference>
<feature type="transmembrane region" description="Helical" evidence="1">
    <location>
        <begin position="170"/>
        <end position="189"/>
    </location>
</feature>
<gene>
    <name evidence="2" type="ORF">SAMN02745674_01741</name>
</gene>
<dbReference type="Proteomes" id="UP000190061">
    <property type="component" value="Unassembled WGS sequence"/>
</dbReference>
<name>A0A1T4QNR0_9GAMM</name>
<proteinExistence type="predicted"/>
<keyword evidence="3" id="KW-1185">Reference proteome</keyword>
<feature type="transmembrane region" description="Helical" evidence="1">
    <location>
        <begin position="84"/>
        <end position="110"/>
    </location>
</feature>
<keyword evidence="1" id="KW-1133">Transmembrane helix</keyword>
<dbReference type="RefSeq" id="WP_078758311.1">
    <property type="nucleotide sequence ID" value="NZ_FUXP01000005.1"/>
</dbReference>
<accession>A0A1T4QNR0</accession>
<keyword evidence="1" id="KW-0812">Transmembrane</keyword>
<organism evidence="2 3">
    <name type="scientific">Lysobacter spongiicola DSM 21749</name>
    <dbReference type="NCBI Taxonomy" id="1122188"/>
    <lineage>
        <taxon>Bacteria</taxon>
        <taxon>Pseudomonadati</taxon>
        <taxon>Pseudomonadota</taxon>
        <taxon>Gammaproteobacteria</taxon>
        <taxon>Lysobacterales</taxon>
        <taxon>Lysobacteraceae</taxon>
        <taxon>Novilysobacter</taxon>
    </lineage>
</organism>
<dbReference type="STRING" id="1122188.SAMN02745674_01741"/>
<evidence type="ECO:0000313" key="3">
    <source>
        <dbReference type="Proteomes" id="UP000190061"/>
    </source>
</evidence>
<feature type="transmembrane region" description="Helical" evidence="1">
    <location>
        <begin position="131"/>
        <end position="150"/>
    </location>
</feature>
<dbReference type="EMBL" id="FUXP01000005">
    <property type="protein sequence ID" value="SKA05412.1"/>
    <property type="molecule type" value="Genomic_DNA"/>
</dbReference>
<feature type="transmembrane region" description="Helical" evidence="1">
    <location>
        <begin position="52"/>
        <end position="72"/>
    </location>
</feature>
<evidence type="ECO:0008006" key="4">
    <source>
        <dbReference type="Google" id="ProtNLM"/>
    </source>
</evidence>
<dbReference type="AlphaFoldDB" id="A0A1T4QNR0"/>
<evidence type="ECO:0000256" key="1">
    <source>
        <dbReference type="SAM" id="Phobius"/>
    </source>
</evidence>
<dbReference type="OrthoDB" id="5954304at2"/>
<protein>
    <recommendedName>
        <fullName evidence="4">Serine/threonine protein kinase</fullName>
    </recommendedName>
</protein>
<keyword evidence="1" id="KW-0472">Membrane</keyword>